<dbReference type="GeneID" id="16025876"/>
<evidence type="ECO:0000256" key="1">
    <source>
        <dbReference type="SAM" id="Phobius"/>
    </source>
</evidence>
<evidence type="ECO:0000313" key="3">
    <source>
        <dbReference type="EMBL" id="AGO61669.1"/>
    </source>
</evidence>
<keyword evidence="1" id="KW-1133">Transmembrane helix</keyword>
<keyword evidence="1" id="KW-0812">Transmembrane</keyword>
<dbReference type="HOGENOM" id="CLU_269243_0_0_2"/>
<dbReference type="KEGG" id="fac:FACI_IFERC01G1689"/>
<organism evidence="3 4">
    <name type="scientific">Ferroplasma acidarmanus Fer1</name>
    <dbReference type="NCBI Taxonomy" id="333146"/>
    <lineage>
        <taxon>Archaea</taxon>
        <taxon>Methanobacteriati</taxon>
        <taxon>Thermoplasmatota</taxon>
        <taxon>Thermoplasmata</taxon>
        <taxon>Thermoplasmatales</taxon>
        <taxon>Ferroplasmaceae</taxon>
        <taxon>Ferroplasma</taxon>
    </lineage>
</organism>
<dbReference type="Proteomes" id="UP000014660">
    <property type="component" value="Chromosome"/>
</dbReference>
<dbReference type="Gene3D" id="3.10.105.10">
    <property type="entry name" value="Dipeptide-binding Protein, Domain 3"/>
    <property type="match status" value="1"/>
</dbReference>
<dbReference type="RefSeq" id="WP_009887726.1">
    <property type="nucleotide sequence ID" value="NC_021592.1"/>
</dbReference>
<name>S0ATW4_FERAC</name>
<protein>
    <recommendedName>
        <fullName evidence="2">Solute-binding protein family 5 domain-containing protein</fullName>
    </recommendedName>
</protein>
<dbReference type="Gene3D" id="3.40.190.10">
    <property type="entry name" value="Periplasmic binding protein-like II"/>
    <property type="match status" value="1"/>
</dbReference>
<keyword evidence="4" id="KW-1185">Reference proteome</keyword>
<gene>
    <name evidence="3" type="ORF">FACI_IFERC00001G1689</name>
</gene>
<sequence length="1365" mass="147708">MKKKFNNTEKNKKLIKVLVVIAVIFVSAMFVGEAFQGAINTLGTTPSTQSNTQPDAQGNVFSTPTYTNGTYKVAEVGNINHLSLFSATSVCDFELLDEIYDTPYNFFPNETVGPWLATGVTGYSVAGHNITTVDPLNGTKMNVNYIYTLHIRSGVKWQDWTSANAGDTYSYPLTQTFLGTNGKPADVNNTIIYDTAVGHNITVATKNLTMQTYDVQSADFILSWEILFESEDFEGEYPSIVNIVPVNNLTVEYYLSTPVPISLFKETALDTPIMPYNVWDSHAYSSISGLWNYSATLPSSGAYNTWNLGYNPSTGYAPGLVGSGPYMMYAGFGMPKGAWISSDYWQLYVNPDYFVQYVPSLSQFTPKVYSIYAAIYTSDSAAVASLSDGQTYAMLNALPATFIPTVKGIPSSYIYDKAGTGYGYQQVSSYAANAPFNITDLRVALEYAIPKTYLASVVAEGYSIPGPDTPVPDSDILWQASGVPYYHFDLAKAKSYIDDAINATKGMPSANVLSYSRTTPGVLSGTTLYYGGKPVTQTIQITSASEDPLGVEGANKIATYWTDLGISTTVKEESFSTLVANLGAQSPTNPTAFQEIDLALSDIVLNPADDLSAFENSYLGAGTGFYLGPFTTFNYTSGPSFAVNLTTGNISTSSTVISENPAAFSPNMSLVHDKTYSGAYVTNFLNKLVNESYVETNASAEHVILDVLQYVLADQATLQNLGYTVDPMAIVNSTFTGIDHDSLALTGFWYWNFMDIHLKKPVIVTKPVTLPYQLEVGVISNSKIYYSGQYGNLTIQVRNQYGQAMPNIPVSIGYIASDGGIVNITSVSGKTNSNGIYHFEFLVTPKNEAIYTSDYAGDVQFTVTAIAPNSSYVSGKGSFNVDVEPYAVAYKIVKYPDYISTANNTTSKTTMMELKVYNPLTGTPISGYQYTVESLSGLVQLVNTTNQVLTNTTNTYMFVDTTGLNGTKTVPIADYNMTKITGTTNSTGDINIMMEYNSSFDWNTSNVADGFAHTYIFMGDYSGSAPMAGLAPYMDLGQVTSSMNPSGFGVIQPFEIPVMVNESSMHGVHISVSYKGTITNNGTEMMTLTATQDGKPLSNYNITVTAQNALGANRGLVYGTSTLGTTSATDPNSAFGSTSMPEYTVTTNSAGVAYVNFTASEYTYNSTYAYKLVPFSSTHLVPYDEFQLGIMGMNATGAEYSAATSIVSTPFEFNNTTNPYIFPTATVYLLGASYSNGSYFILSDHKYTMYINSTYNTAAGPSYKDLSFTASTNYGHISVSKGSTGSSGSYKLTYTSKPVTTITKITVTLTLAGSGQKEAYTFYVLPHKAPSYTLYYAIIGVVAVIAAIFIAMYAISMRKLKAAKK</sequence>
<evidence type="ECO:0000313" key="4">
    <source>
        <dbReference type="Proteomes" id="UP000014660"/>
    </source>
</evidence>
<feature type="transmembrane region" description="Helical" evidence="1">
    <location>
        <begin position="1334"/>
        <end position="1355"/>
    </location>
</feature>
<dbReference type="Pfam" id="PF00496">
    <property type="entry name" value="SBP_bac_5"/>
    <property type="match status" value="1"/>
</dbReference>
<keyword evidence="1" id="KW-0472">Membrane</keyword>
<dbReference type="SUPFAM" id="SSF53850">
    <property type="entry name" value="Periplasmic binding protein-like II"/>
    <property type="match status" value="1"/>
</dbReference>
<proteinExistence type="predicted"/>
<dbReference type="InterPro" id="IPR000914">
    <property type="entry name" value="SBP_5_dom"/>
</dbReference>
<accession>S0ATW4</accession>
<feature type="domain" description="Solute-binding protein family 5" evidence="2">
    <location>
        <begin position="145"/>
        <end position="623"/>
    </location>
</feature>
<evidence type="ECO:0000259" key="2">
    <source>
        <dbReference type="Pfam" id="PF00496"/>
    </source>
</evidence>
<reference evidence="3 4" key="1">
    <citation type="journal article" date="2007" name="Proc. Natl. Acad. Sci. U.S.A.">
        <title>Genome dynamics in a natural archaeal population.</title>
        <authorList>
            <person name="Allen E.E."/>
            <person name="Tyson G.W."/>
            <person name="Whitaker R.J."/>
            <person name="Detter J.C."/>
            <person name="Richardson P.M."/>
            <person name="Banfield J.F."/>
        </authorList>
    </citation>
    <scope>NUCLEOTIDE SEQUENCE [LARGE SCALE GENOMIC DNA]</scope>
    <source>
        <strain evidence="4">fer1</strain>
    </source>
</reference>
<dbReference type="EMBL" id="CP004145">
    <property type="protein sequence ID" value="AGO61669.1"/>
    <property type="molecule type" value="Genomic_DNA"/>
</dbReference>